<accession>R7Q843</accession>
<name>R7Q843_CHOCR</name>
<dbReference type="InterPro" id="IPR048378">
    <property type="entry name" value="BFA1-like_C"/>
</dbReference>
<evidence type="ECO:0000259" key="1">
    <source>
        <dbReference type="Pfam" id="PF21053"/>
    </source>
</evidence>
<evidence type="ECO:0000313" key="2">
    <source>
        <dbReference type="EMBL" id="CDF34717.1"/>
    </source>
</evidence>
<dbReference type="Gene3D" id="2.40.128.20">
    <property type="match status" value="2"/>
</dbReference>
<dbReference type="Proteomes" id="UP000012073">
    <property type="component" value="Unassembled WGS sequence"/>
</dbReference>
<dbReference type="AlphaFoldDB" id="R7Q843"/>
<proteinExistence type="predicted"/>
<dbReference type="KEGG" id="ccp:CHC_T00003633001"/>
<feature type="domain" description="Biogenesis factor required for ATP synthase 1-like C-terminal" evidence="1">
    <location>
        <begin position="179"/>
        <end position="310"/>
    </location>
</feature>
<dbReference type="EMBL" id="HG001706">
    <property type="protein sequence ID" value="CDF34717.1"/>
    <property type="molecule type" value="Genomic_DNA"/>
</dbReference>
<dbReference type="Pfam" id="PF21053">
    <property type="entry name" value="BFA1_C"/>
    <property type="match status" value="1"/>
</dbReference>
<evidence type="ECO:0000313" key="3">
    <source>
        <dbReference type="Proteomes" id="UP000012073"/>
    </source>
</evidence>
<dbReference type="GeneID" id="17322250"/>
<dbReference type="SUPFAM" id="SSF50814">
    <property type="entry name" value="Lipocalins"/>
    <property type="match status" value="1"/>
</dbReference>
<protein>
    <recommendedName>
        <fullName evidence="1">Biogenesis factor required for ATP synthase 1-like C-terminal domain-containing protein</fullName>
    </recommendedName>
</protein>
<dbReference type="InterPro" id="IPR012674">
    <property type="entry name" value="Calycin"/>
</dbReference>
<organism evidence="2 3">
    <name type="scientific">Chondrus crispus</name>
    <name type="common">Carrageen Irish moss</name>
    <name type="synonym">Polymorpha crispa</name>
    <dbReference type="NCBI Taxonomy" id="2769"/>
    <lineage>
        <taxon>Eukaryota</taxon>
        <taxon>Rhodophyta</taxon>
        <taxon>Florideophyceae</taxon>
        <taxon>Rhodymeniophycidae</taxon>
        <taxon>Gigartinales</taxon>
        <taxon>Gigartinaceae</taxon>
        <taxon>Chondrus</taxon>
    </lineage>
</organism>
<reference evidence="3" key="1">
    <citation type="journal article" date="2013" name="Proc. Natl. Acad. Sci. U.S.A.">
        <title>Genome structure and metabolic features in the red seaweed Chondrus crispus shed light on evolution of the Archaeplastida.</title>
        <authorList>
            <person name="Collen J."/>
            <person name="Porcel B."/>
            <person name="Carre W."/>
            <person name="Ball S.G."/>
            <person name="Chaparro C."/>
            <person name="Tonon T."/>
            <person name="Barbeyron T."/>
            <person name="Michel G."/>
            <person name="Noel B."/>
            <person name="Valentin K."/>
            <person name="Elias M."/>
            <person name="Artiguenave F."/>
            <person name="Arun A."/>
            <person name="Aury J.M."/>
            <person name="Barbosa-Neto J.F."/>
            <person name="Bothwell J.H."/>
            <person name="Bouget F.Y."/>
            <person name="Brillet L."/>
            <person name="Cabello-Hurtado F."/>
            <person name="Capella-Gutierrez S."/>
            <person name="Charrier B."/>
            <person name="Cladiere L."/>
            <person name="Cock J.M."/>
            <person name="Coelho S.M."/>
            <person name="Colleoni C."/>
            <person name="Czjzek M."/>
            <person name="Da Silva C."/>
            <person name="Delage L."/>
            <person name="Denoeud F."/>
            <person name="Deschamps P."/>
            <person name="Dittami S.M."/>
            <person name="Gabaldon T."/>
            <person name="Gachon C.M."/>
            <person name="Groisillier A."/>
            <person name="Herve C."/>
            <person name="Jabbari K."/>
            <person name="Katinka M."/>
            <person name="Kloareg B."/>
            <person name="Kowalczyk N."/>
            <person name="Labadie K."/>
            <person name="Leblanc C."/>
            <person name="Lopez P.J."/>
            <person name="McLachlan D.H."/>
            <person name="Meslet-Cladiere L."/>
            <person name="Moustafa A."/>
            <person name="Nehr Z."/>
            <person name="Nyvall Collen P."/>
            <person name="Panaud O."/>
            <person name="Partensky F."/>
            <person name="Poulain J."/>
            <person name="Rensing S.A."/>
            <person name="Rousvoal S."/>
            <person name="Samson G."/>
            <person name="Symeonidi A."/>
            <person name="Weissenbach J."/>
            <person name="Zambounis A."/>
            <person name="Wincker P."/>
            <person name="Boyen C."/>
        </authorList>
    </citation>
    <scope>NUCLEOTIDE SEQUENCE [LARGE SCALE GENOMIC DNA]</scope>
    <source>
        <strain evidence="3">cv. Stackhouse</strain>
    </source>
</reference>
<sequence length="311" mass="34477">MNGATLEQQLLGLGKILGTWEGNLTRYDPDAKVVSRQPTVLFICPSESSNAIGEAVPVQMKARLHRVTDKTDLKFNIDPGNPVDKGTVYEPNSGSYCSGSVTLQTADFSVCELGINYCAPDGRVLGRRRLILMFSSEHLKWFSVFRERPGQQSIDTPLPYVPDEIRDNNAVGPTTEADISALCGKWHVQRSIFDVRNGGKVSSRTDAYTESRMLNGRRMTFQNDSDTGSASGEVSSDDRFMVILVEGRAPRRMVILPGGVSAVYSVAVPKHNEDFYTELAWFVGPDERHVVCRRFEGSTWSGVTFSVEKRL</sequence>
<dbReference type="Gramene" id="CDF34717">
    <property type="protein sequence ID" value="CDF34717"/>
    <property type="gene ID" value="CHC_T00003633001"/>
</dbReference>
<dbReference type="RefSeq" id="XP_005714536.1">
    <property type="nucleotide sequence ID" value="XM_005714479.1"/>
</dbReference>
<dbReference type="OMA" id="VCELGIN"/>
<keyword evidence="3" id="KW-1185">Reference proteome</keyword>
<gene>
    <name evidence="2" type="ORF">CHC_T00003633001</name>
</gene>